<keyword evidence="4 7" id="KW-1133">Transmembrane helix</keyword>
<keyword evidence="5 7" id="KW-0472">Membrane</keyword>
<dbReference type="GeneID" id="63730411"/>
<evidence type="ECO:0000256" key="5">
    <source>
        <dbReference type="ARBA" id="ARBA00023136"/>
    </source>
</evidence>
<dbReference type="RefSeq" id="XP_040669692.1">
    <property type="nucleotide sequence ID" value="XM_040814900.1"/>
</dbReference>
<dbReference type="InterPro" id="IPR036259">
    <property type="entry name" value="MFS_trans_sf"/>
</dbReference>
<comment type="subcellular location">
    <subcellularLocation>
        <location evidence="1">Membrane</location>
        <topology evidence="1">Multi-pass membrane protein</topology>
    </subcellularLocation>
</comment>
<keyword evidence="3 7" id="KW-0812">Transmembrane</keyword>
<feature type="domain" description="Major facilitator superfamily (MFS) profile" evidence="8">
    <location>
        <begin position="37"/>
        <end position="445"/>
    </location>
</feature>
<protein>
    <recommendedName>
        <fullName evidence="8">Major facilitator superfamily (MFS) profile domain-containing protein</fullName>
    </recommendedName>
</protein>
<dbReference type="InterPro" id="IPR050360">
    <property type="entry name" value="MFS_Sugar_Transporters"/>
</dbReference>
<evidence type="ECO:0000256" key="4">
    <source>
        <dbReference type="ARBA" id="ARBA00022989"/>
    </source>
</evidence>
<keyword evidence="10" id="KW-1185">Reference proteome</keyword>
<feature type="transmembrane region" description="Helical" evidence="7">
    <location>
        <begin position="105"/>
        <end position="124"/>
    </location>
</feature>
<evidence type="ECO:0000256" key="2">
    <source>
        <dbReference type="ARBA" id="ARBA00010992"/>
    </source>
</evidence>
<evidence type="ECO:0000256" key="6">
    <source>
        <dbReference type="SAM" id="MobiDB-lite"/>
    </source>
</evidence>
<dbReference type="PROSITE" id="PS00216">
    <property type="entry name" value="SUGAR_TRANSPORT_1"/>
    <property type="match status" value="1"/>
</dbReference>
<accession>A0A1L9PQY7</accession>
<dbReference type="InterPro" id="IPR005828">
    <property type="entry name" value="MFS_sugar_transport-like"/>
</dbReference>
<evidence type="ECO:0000313" key="10">
    <source>
        <dbReference type="Proteomes" id="UP000184073"/>
    </source>
</evidence>
<dbReference type="SUPFAM" id="SSF103473">
    <property type="entry name" value="MFS general substrate transporter"/>
    <property type="match status" value="1"/>
</dbReference>
<proteinExistence type="inferred from homology"/>
<evidence type="ECO:0000256" key="7">
    <source>
        <dbReference type="SAM" id="Phobius"/>
    </source>
</evidence>
<dbReference type="Gene3D" id="1.20.1250.20">
    <property type="entry name" value="MFS general substrate transporter like domains"/>
    <property type="match status" value="2"/>
</dbReference>
<dbReference type="PROSITE" id="PS50850">
    <property type="entry name" value="MFS"/>
    <property type="match status" value="1"/>
</dbReference>
<reference evidence="10" key="1">
    <citation type="journal article" date="2017" name="Genome Biol.">
        <title>Comparative genomics reveals high biological diversity and specific adaptations in the industrially and medically important fungal genus Aspergillus.</title>
        <authorList>
            <person name="de Vries R.P."/>
            <person name="Riley R."/>
            <person name="Wiebenga A."/>
            <person name="Aguilar-Osorio G."/>
            <person name="Amillis S."/>
            <person name="Uchima C.A."/>
            <person name="Anderluh G."/>
            <person name="Asadollahi M."/>
            <person name="Askin M."/>
            <person name="Barry K."/>
            <person name="Battaglia E."/>
            <person name="Bayram O."/>
            <person name="Benocci T."/>
            <person name="Braus-Stromeyer S.A."/>
            <person name="Caldana C."/>
            <person name="Canovas D."/>
            <person name="Cerqueira G.C."/>
            <person name="Chen F."/>
            <person name="Chen W."/>
            <person name="Choi C."/>
            <person name="Clum A."/>
            <person name="Dos Santos R.A."/>
            <person name="Damasio A.R."/>
            <person name="Diallinas G."/>
            <person name="Emri T."/>
            <person name="Fekete E."/>
            <person name="Flipphi M."/>
            <person name="Freyberg S."/>
            <person name="Gallo A."/>
            <person name="Gournas C."/>
            <person name="Habgood R."/>
            <person name="Hainaut M."/>
            <person name="Harispe M.L."/>
            <person name="Henrissat B."/>
            <person name="Hilden K.S."/>
            <person name="Hope R."/>
            <person name="Hossain A."/>
            <person name="Karabika E."/>
            <person name="Karaffa L."/>
            <person name="Karanyi Z."/>
            <person name="Krasevec N."/>
            <person name="Kuo A."/>
            <person name="Kusch H."/>
            <person name="LaButti K."/>
            <person name="Lagendijk E.L."/>
            <person name="Lapidus A."/>
            <person name="Levasseur A."/>
            <person name="Lindquist E."/>
            <person name="Lipzen A."/>
            <person name="Logrieco A.F."/>
            <person name="MacCabe A."/>
            <person name="Maekelae M.R."/>
            <person name="Malavazi I."/>
            <person name="Melin P."/>
            <person name="Meyer V."/>
            <person name="Mielnichuk N."/>
            <person name="Miskei M."/>
            <person name="Molnar A.P."/>
            <person name="Mule G."/>
            <person name="Ngan C.Y."/>
            <person name="Orejas M."/>
            <person name="Orosz E."/>
            <person name="Ouedraogo J.P."/>
            <person name="Overkamp K.M."/>
            <person name="Park H.-S."/>
            <person name="Perrone G."/>
            <person name="Piumi F."/>
            <person name="Punt P.J."/>
            <person name="Ram A.F."/>
            <person name="Ramon A."/>
            <person name="Rauscher S."/>
            <person name="Record E."/>
            <person name="Riano-Pachon D.M."/>
            <person name="Robert V."/>
            <person name="Roehrig J."/>
            <person name="Ruller R."/>
            <person name="Salamov A."/>
            <person name="Salih N.S."/>
            <person name="Samson R.A."/>
            <person name="Sandor E."/>
            <person name="Sanguinetti M."/>
            <person name="Schuetze T."/>
            <person name="Sepcic K."/>
            <person name="Shelest E."/>
            <person name="Sherlock G."/>
            <person name="Sophianopoulou V."/>
            <person name="Squina F.M."/>
            <person name="Sun H."/>
            <person name="Susca A."/>
            <person name="Todd R.B."/>
            <person name="Tsang A."/>
            <person name="Unkles S.E."/>
            <person name="van de Wiele N."/>
            <person name="van Rossen-Uffink D."/>
            <person name="Oliveira J.V."/>
            <person name="Vesth T.C."/>
            <person name="Visser J."/>
            <person name="Yu J.-H."/>
            <person name="Zhou M."/>
            <person name="Andersen M.R."/>
            <person name="Archer D.B."/>
            <person name="Baker S.E."/>
            <person name="Benoit I."/>
            <person name="Brakhage A.A."/>
            <person name="Braus G.H."/>
            <person name="Fischer R."/>
            <person name="Frisvad J.C."/>
            <person name="Goldman G.H."/>
            <person name="Houbraken J."/>
            <person name="Oakley B."/>
            <person name="Pocsi I."/>
            <person name="Scazzocchio C."/>
            <person name="Seiboth B."/>
            <person name="vanKuyk P.A."/>
            <person name="Wortman J."/>
            <person name="Dyer P.S."/>
            <person name="Grigoriev I.V."/>
        </authorList>
    </citation>
    <scope>NUCLEOTIDE SEQUENCE [LARGE SCALE GENOMIC DNA]</scope>
    <source>
        <strain evidence="10">CBS 583.65</strain>
    </source>
</reference>
<name>A0A1L9PQY7_ASPVE</name>
<dbReference type="PANTHER" id="PTHR48022:SF3">
    <property type="entry name" value="HEXOSE TRANSPORTER PROTEIN (AFU_ORTHOLOGUE AFUA_8G04480)-RELATED"/>
    <property type="match status" value="1"/>
</dbReference>
<feature type="transmembrane region" description="Helical" evidence="7">
    <location>
        <begin position="34"/>
        <end position="53"/>
    </location>
</feature>
<evidence type="ECO:0000256" key="3">
    <source>
        <dbReference type="ARBA" id="ARBA00022692"/>
    </source>
</evidence>
<dbReference type="GO" id="GO:0005351">
    <property type="term" value="F:carbohydrate:proton symporter activity"/>
    <property type="evidence" value="ECO:0007669"/>
    <property type="project" value="TreeGrafter"/>
</dbReference>
<feature type="transmembrane region" description="Helical" evidence="7">
    <location>
        <begin position="393"/>
        <end position="414"/>
    </location>
</feature>
<evidence type="ECO:0000256" key="1">
    <source>
        <dbReference type="ARBA" id="ARBA00004141"/>
    </source>
</evidence>
<feature type="transmembrane region" description="Helical" evidence="7">
    <location>
        <begin position="165"/>
        <end position="184"/>
    </location>
</feature>
<feature type="transmembrane region" description="Helical" evidence="7">
    <location>
        <begin position="357"/>
        <end position="381"/>
    </location>
</feature>
<organism evidence="9 10">
    <name type="scientific">Aspergillus versicolor CBS 583.65</name>
    <dbReference type="NCBI Taxonomy" id="1036611"/>
    <lineage>
        <taxon>Eukaryota</taxon>
        <taxon>Fungi</taxon>
        <taxon>Dikarya</taxon>
        <taxon>Ascomycota</taxon>
        <taxon>Pezizomycotina</taxon>
        <taxon>Eurotiomycetes</taxon>
        <taxon>Eurotiomycetidae</taxon>
        <taxon>Eurotiales</taxon>
        <taxon>Aspergillaceae</taxon>
        <taxon>Aspergillus</taxon>
        <taxon>Aspergillus subgen. Nidulantes</taxon>
    </lineage>
</organism>
<dbReference type="EMBL" id="KV878131">
    <property type="protein sequence ID" value="OJJ03930.1"/>
    <property type="molecule type" value="Genomic_DNA"/>
</dbReference>
<comment type="similarity">
    <text evidence="2">Belongs to the major facilitator superfamily. Sugar transporter (TC 2.A.1.1) family.</text>
</comment>
<feature type="transmembrane region" description="Helical" evidence="7">
    <location>
        <begin position="73"/>
        <end position="93"/>
    </location>
</feature>
<evidence type="ECO:0000313" key="9">
    <source>
        <dbReference type="EMBL" id="OJJ03930.1"/>
    </source>
</evidence>
<dbReference type="OrthoDB" id="6133115at2759"/>
<dbReference type="AlphaFoldDB" id="A0A1L9PQY7"/>
<dbReference type="InterPro" id="IPR020846">
    <property type="entry name" value="MFS_dom"/>
</dbReference>
<dbReference type="Proteomes" id="UP000184073">
    <property type="component" value="Unassembled WGS sequence"/>
</dbReference>
<dbReference type="VEuPathDB" id="FungiDB:ASPVEDRAFT_54217"/>
<dbReference type="InterPro" id="IPR005829">
    <property type="entry name" value="Sugar_transporter_CS"/>
</dbReference>
<dbReference type="GO" id="GO:0016020">
    <property type="term" value="C:membrane"/>
    <property type="evidence" value="ECO:0007669"/>
    <property type="project" value="UniProtKB-SubCell"/>
</dbReference>
<dbReference type="PANTHER" id="PTHR48022">
    <property type="entry name" value="PLASTIDIC GLUCOSE TRANSPORTER 4"/>
    <property type="match status" value="1"/>
</dbReference>
<dbReference type="Pfam" id="PF00083">
    <property type="entry name" value="Sugar_tr"/>
    <property type="match status" value="1"/>
</dbReference>
<feature type="region of interest" description="Disordered" evidence="6">
    <location>
        <begin position="475"/>
        <end position="494"/>
    </location>
</feature>
<gene>
    <name evidence="9" type="ORF">ASPVEDRAFT_54217</name>
</gene>
<feature type="transmembrane region" description="Helical" evidence="7">
    <location>
        <begin position="420"/>
        <end position="441"/>
    </location>
</feature>
<sequence>MNGEPDVVSPVGDVSNVLPQDGKAWWKKPHLLKLNFYIFSFVLFSASNGYDGALMNGLQALPLWQNFMGHPTGAWLGFMNACTSLGGVIMAWPSAWVSQKWGRKSGIYLGYVFLVVSVILQTVAPSPAAFIAGRILIGFAAQLYGNSTPLLIAETAYPSHRAIATALYMCGWYIGSLIAAWATFATRHYSTDWSWKTPVLLQIAIPVFSLPGAILAPESPRWHVAGDRLDKATDTLVKHHGGGIRDDVINFEIQEIVSTLQSEKEVGATTSWNSLIQTKGNRHRMFITVSLGFLAQWNGVNIWNLVFAVGAAFSVDRLGRRKLFLISNGGMVISYICITALSGVYARSDAAPIGTAVIPFIFIFYAFYDIAYTPLLVAYPAEIWPYTFRSRGIAATQLFTQASVVLNVFINPIALDAIAWRYYIVFDVVLCAAILTVWFFYPETKGHTLEEMAVVFDGPDAAVYGTGMDVVHDEDLDDHAPTPPDVAKGSSSRG</sequence>
<feature type="transmembrane region" description="Helical" evidence="7">
    <location>
        <begin position="323"/>
        <end position="345"/>
    </location>
</feature>
<evidence type="ECO:0000259" key="8">
    <source>
        <dbReference type="PROSITE" id="PS50850"/>
    </source>
</evidence>